<dbReference type="NCBIfam" id="TIGR00093">
    <property type="entry name" value="pseudouridine synthase"/>
    <property type="match status" value="1"/>
</dbReference>
<dbReference type="SMART" id="SM00363">
    <property type="entry name" value="S4"/>
    <property type="match status" value="1"/>
</dbReference>
<dbReference type="EMBL" id="CP036425">
    <property type="protein sequence ID" value="QDU32381.1"/>
    <property type="molecule type" value="Genomic_DNA"/>
</dbReference>
<dbReference type="SUPFAM" id="SSF55174">
    <property type="entry name" value="Alpha-L RNA-binding motif"/>
    <property type="match status" value="1"/>
</dbReference>
<dbReference type="GO" id="GO:0000455">
    <property type="term" value="P:enzyme-directed rRNA pseudouridine synthesis"/>
    <property type="evidence" value="ECO:0007669"/>
    <property type="project" value="UniProtKB-ARBA"/>
</dbReference>
<dbReference type="PROSITE" id="PS01149">
    <property type="entry name" value="PSI_RSU"/>
    <property type="match status" value="1"/>
</dbReference>
<evidence type="ECO:0000256" key="2">
    <source>
        <dbReference type="ARBA" id="ARBA00023235"/>
    </source>
</evidence>
<keyword evidence="2 4" id="KW-0413">Isomerase</keyword>
<dbReference type="InterPro" id="IPR018496">
    <property type="entry name" value="PsdUridine_synth_RsuA/RluB_CS"/>
</dbReference>
<dbReference type="AlphaFoldDB" id="A0A517YQ86"/>
<accession>A0A517YQ86</accession>
<dbReference type="RefSeq" id="WP_145073858.1">
    <property type="nucleotide sequence ID" value="NZ_CP036425.1"/>
</dbReference>
<sequence length="344" mass="38079">MTQSDNTFRRNAPVKKGAESIADMITRNEADRKAAKKKANQKEAAAKSATPSKAPGNTKKKTSKKKTAKQKSNSYTDASRGIRLQKAMAEAGVASRRDCEALIEQGRVMVNGEKVTTLPAWVDPEKDRIEVFGEPINTPKLKATKGRKFYVMLNKPKGVISTNDDPEGRRRVIDLVNIPGNPRLFPVGRLDADSTGLILLTNDGEMANKLTHPRYEIIKQYQVKIKGRLTEEDAARMKKGLFLANQSATSWNAPKSKKASALSVKILGVERDRFRGDRTTIGISLKEGQNREIRRLLAQLGYNVRKLKRVGIGPLRLKGVANGSFRLLTAHEISALKKATHTKK</sequence>
<dbReference type="OrthoDB" id="9807213at2"/>
<evidence type="ECO:0000256" key="1">
    <source>
        <dbReference type="ARBA" id="ARBA00008348"/>
    </source>
</evidence>
<evidence type="ECO:0000313" key="7">
    <source>
        <dbReference type="EMBL" id="QDU32381.1"/>
    </source>
</evidence>
<keyword evidence="3" id="KW-0694">RNA-binding</keyword>
<comment type="similarity">
    <text evidence="1 4">Belongs to the pseudouridine synthase RsuA family.</text>
</comment>
<dbReference type="Gene3D" id="3.30.70.580">
    <property type="entry name" value="Pseudouridine synthase I, catalytic domain, N-terminal subdomain"/>
    <property type="match status" value="1"/>
</dbReference>
<evidence type="ECO:0000256" key="3">
    <source>
        <dbReference type="PROSITE-ProRule" id="PRU00182"/>
    </source>
</evidence>
<feature type="region of interest" description="Disordered" evidence="5">
    <location>
        <begin position="1"/>
        <end position="80"/>
    </location>
</feature>
<dbReference type="GO" id="GO:0003723">
    <property type="term" value="F:RNA binding"/>
    <property type="evidence" value="ECO:0007669"/>
    <property type="project" value="UniProtKB-KW"/>
</dbReference>
<evidence type="ECO:0000256" key="5">
    <source>
        <dbReference type="SAM" id="MobiDB-lite"/>
    </source>
</evidence>
<dbReference type="InterPro" id="IPR050343">
    <property type="entry name" value="RsuA_PseudoU_synthase"/>
</dbReference>
<evidence type="ECO:0000259" key="6">
    <source>
        <dbReference type="SMART" id="SM00363"/>
    </source>
</evidence>
<dbReference type="CDD" id="cd00165">
    <property type="entry name" value="S4"/>
    <property type="match status" value="1"/>
</dbReference>
<dbReference type="InterPro" id="IPR006145">
    <property type="entry name" value="PsdUridine_synth_RsuA/RluA"/>
</dbReference>
<dbReference type="Proteomes" id="UP000317369">
    <property type="component" value="Chromosome"/>
</dbReference>
<evidence type="ECO:0000256" key="4">
    <source>
        <dbReference type="RuleBase" id="RU003887"/>
    </source>
</evidence>
<proteinExistence type="inferred from homology"/>
<dbReference type="Gene3D" id="3.10.290.10">
    <property type="entry name" value="RNA-binding S4 domain"/>
    <property type="match status" value="1"/>
</dbReference>
<keyword evidence="8" id="KW-1185">Reference proteome</keyword>
<feature type="compositionally biased region" description="Basic residues" evidence="5">
    <location>
        <begin position="58"/>
        <end position="69"/>
    </location>
</feature>
<dbReference type="KEGG" id="pcor:KS4_04130"/>
<dbReference type="Pfam" id="PF00849">
    <property type="entry name" value="PseudoU_synth_2"/>
    <property type="match status" value="1"/>
</dbReference>
<evidence type="ECO:0000313" key="8">
    <source>
        <dbReference type="Proteomes" id="UP000317369"/>
    </source>
</evidence>
<organism evidence="7 8">
    <name type="scientific">Poriferisphaera corsica</name>
    <dbReference type="NCBI Taxonomy" id="2528020"/>
    <lineage>
        <taxon>Bacteria</taxon>
        <taxon>Pseudomonadati</taxon>
        <taxon>Planctomycetota</taxon>
        <taxon>Phycisphaerae</taxon>
        <taxon>Phycisphaerales</taxon>
        <taxon>Phycisphaeraceae</taxon>
        <taxon>Poriferisphaera</taxon>
    </lineage>
</organism>
<reference evidence="7 8" key="1">
    <citation type="submission" date="2019-02" db="EMBL/GenBank/DDBJ databases">
        <title>Deep-cultivation of Planctomycetes and their phenomic and genomic characterization uncovers novel biology.</title>
        <authorList>
            <person name="Wiegand S."/>
            <person name="Jogler M."/>
            <person name="Boedeker C."/>
            <person name="Pinto D."/>
            <person name="Vollmers J."/>
            <person name="Rivas-Marin E."/>
            <person name="Kohn T."/>
            <person name="Peeters S.H."/>
            <person name="Heuer A."/>
            <person name="Rast P."/>
            <person name="Oberbeckmann S."/>
            <person name="Bunk B."/>
            <person name="Jeske O."/>
            <person name="Meyerdierks A."/>
            <person name="Storesund J.E."/>
            <person name="Kallscheuer N."/>
            <person name="Luecker S."/>
            <person name="Lage O.M."/>
            <person name="Pohl T."/>
            <person name="Merkel B.J."/>
            <person name="Hornburger P."/>
            <person name="Mueller R.-W."/>
            <person name="Bruemmer F."/>
            <person name="Labrenz M."/>
            <person name="Spormann A.M."/>
            <person name="Op den Camp H."/>
            <person name="Overmann J."/>
            <person name="Amann R."/>
            <person name="Jetten M.S.M."/>
            <person name="Mascher T."/>
            <person name="Medema M.H."/>
            <person name="Devos D.P."/>
            <person name="Kaster A.-K."/>
            <person name="Ovreas L."/>
            <person name="Rohde M."/>
            <person name="Galperin M.Y."/>
            <person name="Jogler C."/>
        </authorList>
    </citation>
    <scope>NUCLEOTIDE SEQUENCE [LARGE SCALE GENOMIC DNA]</scope>
    <source>
        <strain evidence="7 8">KS4</strain>
    </source>
</reference>
<dbReference type="GO" id="GO:0120159">
    <property type="term" value="F:rRNA pseudouridine synthase activity"/>
    <property type="evidence" value="ECO:0007669"/>
    <property type="project" value="UniProtKB-ARBA"/>
</dbReference>
<dbReference type="FunFam" id="3.10.290.10:FF:000003">
    <property type="entry name" value="Pseudouridine synthase"/>
    <property type="match status" value="1"/>
</dbReference>
<dbReference type="InterPro" id="IPR000748">
    <property type="entry name" value="PsdUridine_synth_RsuA/RluB/E/F"/>
</dbReference>
<dbReference type="InterPro" id="IPR020103">
    <property type="entry name" value="PsdUridine_synth_cat_dom_sf"/>
</dbReference>
<feature type="domain" description="RNA-binding S4" evidence="6">
    <location>
        <begin position="82"/>
        <end position="177"/>
    </location>
</feature>
<feature type="compositionally biased region" description="Low complexity" evidence="5">
    <location>
        <begin position="46"/>
        <end position="55"/>
    </location>
</feature>
<protein>
    <recommendedName>
        <fullName evidence="4">Pseudouridine synthase</fullName>
        <ecNumber evidence="4">5.4.99.-</ecNumber>
    </recommendedName>
</protein>
<dbReference type="PROSITE" id="PS50889">
    <property type="entry name" value="S4"/>
    <property type="match status" value="1"/>
</dbReference>
<dbReference type="EC" id="5.4.99.-" evidence="4"/>
<dbReference type="InterPro" id="IPR020094">
    <property type="entry name" value="TruA/RsuA/RluB/E/F_N"/>
</dbReference>
<name>A0A517YQ86_9BACT</name>
<dbReference type="CDD" id="cd02870">
    <property type="entry name" value="PseudoU_synth_RsuA_like"/>
    <property type="match status" value="1"/>
</dbReference>
<dbReference type="Pfam" id="PF01479">
    <property type="entry name" value="S4"/>
    <property type="match status" value="1"/>
</dbReference>
<dbReference type="Gene3D" id="3.30.70.1560">
    <property type="entry name" value="Alpha-L RNA-binding motif"/>
    <property type="match status" value="1"/>
</dbReference>
<dbReference type="InterPro" id="IPR036986">
    <property type="entry name" value="S4_RNA-bd_sf"/>
</dbReference>
<dbReference type="PANTHER" id="PTHR47683">
    <property type="entry name" value="PSEUDOURIDINE SYNTHASE FAMILY PROTEIN-RELATED"/>
    <property type="match status" value="1"/>
</dbReference>
<dbReference type="SUPFAM" id="SSF55120">
    <property type="entry name" value="Pseudouridine synthase"/>
    <property type="match status" value="1"/>
</dbReference>
<dbReference type="PANTHER" id="PTHR47683:SF2">
    <property type="entry name" value="RNA-BINDING S4 DOMAIN-CONTAINING PROTEIN"/>
    <property type="match status" value="1"/>
</dbReference>
<dbReference type="InterPro" id="IPR002942">
    <property type="entry name" value="S4_RNA-bd"/>
</dbReference>
<dbReference type="InterPro" id="IPR042092">
    <property type="entry name" value="PsdUridine_s_RsuA/RluB/E/F_cat"/>
</dbReference>
<gene>
    <name evidence="7" type="primary">rluB</name>
    <name evidence="7" type="ORF">KS4_04130</name>
</gene>